<dbReference type="GeneID" id="86061269"/>
<protein>
    <submittedName>
        <fullName evidence="1">Uncharacterized protein DUF2313</fullName>
    </submittedName>
</protein>
<dbReference type="AlphaFoldDB" id="A0A2V3Y746"/>
<dbReference type="RefSeq" id="WP_110322743.1">
    <property type="nucleotide sequence ID" value="NZ_QJKD01000004.1"/>
</dbReference>
<dbReference type="Pfam" id="PF10076">
    <property type="entry name" value="Phage_Mu_Gp48"/>
    <property type="match status" value="1"/>
</dbReference>
<keyword evidence="2" id="KW-1185">Reference proteome</keyword>
<accession>A0A2V3Y746</accession>
<dbReference type="EMBL" id="QJKD01000004">
    <property type="protein sequence ID" value="PXX54425.1"/>
    <property type="molecule type" value="Genomic_DNA"/>
</dbReference>
<name>A0A2V3Y746_9FIRM</name>
<evidence type="ECO:0000313" key="1">
    <source>
        <dbReference type="EMBL" id="PXX54425.1"/>
    </source>
</evidence>
<sequence>MYGKTRYGLVQYAQESEDIGTTEKFFADLSRYVPSFLSELLELKELYQAEGYEVGYLQNNLRNLFDQCFIVTATWGLVLWEEMYEITTNLSLSYEQRREIVMAKLRGQSTTTKQMIEDTAAAFSGGEVQVIEDNQKYHFIVRFVGIKGIPRNMQAFIEMLETVKPAHMSYSFEYTYTVWEDLKAKMWRELKTKTWGQVKVMKGA</sequence>
<gene>
    <name evidence="1" type="ORF">DFR60_104251</name>
</gene>
<reference evidence="1 2" key="1">
    <citation type="submission" date="2018-05" db="EMBL/GenBank/DDBJ databases">
        <title>Genomic Encyclopedia of Type Strains, Phase IV (KMG-IV): sequencing the most valuable type-strain genomes for metagenomic binning, comparative biology and taxonomic classification.</title>
        <authorList>
            <person name="Goeker M."/>
        </authorList>
    </citation>
    <scope>NUCLEOTIDE SEQUENCE [LARGE SCALE GENOMIC DNA]</scope>
    <source>
        <strain evidence="1 2">DSM 24995</strain>
    </source>
</reference>
<comment type="caution">
    <text evidence="1">The sequence shown here is derived from an EMBL/GenBank/DDBJ whole genome shotgun (WGS) entry which is preliminary data.</text>
</comment>
<evidence type="ECO:0000313" key="2">
    <source>
        <dbReference type="Proteomes" id="UP000248057"/>
    </source>
</evidence>
<proteinExistence type="predicted"/>
<dbReference type="Proteomes" id="UP000248057">
    <property type="component" value="Unassembled WGS sequence"/>
</dbReference>
<organism evidence="1 2">
    <name type="scientific">Hungatella effluvii</name>
    <dbReference type="NCBI Taxonomy" id="1096246"/>
    <lineage>
        <taxon>Bacteria</taxon>
        <taxon>Bacillati</taxon>
        <taxon>Bacillota</taxon>
        <taxon>Clostridia</taxon>
        <taxon>Lachnospirales</taxon>
        <taxon>Lachnospiraceae</taxon>
        <taxon>Hungatella</taxon>
    </lineage>
</organism>
<dbReference type="InterPro" id="IPR018755">
    <property type="entry name" value="Phage_Mu_Gp48"/>
</dbReference>